<protein>
    <submittedName>
        <fullName evidence="6">OmpA family protein</fullName>
    </submittedName>
</protein>
<accession>A0AAP2CPB9</accession>
<evidence type="ECO:0000256" key="4">
    <source>
        <dbReference type="PROSITE-ProRule" id="PRU00473"/>
    </source>
</evidence>
<reference evidence="6 7" key="1">
    <citation type="journal article" date="2021" name="Arch. Microbiol.">
        <title>Harenicola maris gen. nov., sp. nov. isolated from the Sea of Japan shallow sediments.</title>
        <authorList>
            <person name="Romanenko L.A."/>
            <person name="Kurilenko V.V."/>
            <person name="Chernysheva N.Y."/>
            <person name="Tekutyeva L.A."/>
            <person name="Velansky P.V."/>
            <person name="Svetashev V.I."/>
            <person name="Isaeva M.P."/>
        </authorList>
    </citation>
    <scope>NUCLEOTIDE SEQUENCE [LARGE SCALE GENOMIC DNA]</scope>
    <source>
        <strain evidence="6 7">KMM 3653</strain>
    </source>
</reference>
<comment type="subcellular location">
    <subcellularLocation>
        <location evidence="1">Cell outer membrane</location>
    </subcellularLocation>
</comment>
<dbReference type="InterPro" id="IPR036737">
    <property type="entry name" value="OmpA-like_sf"/>
</dbReference>
<organism evidence="6 7">
    <name type="scientific">Harenicola maris</name>
    <dbReference type="NCBI Taxonomy" id="2841044"/>
    <lineage>
        <taxon>Bacteria</taxon>
        <taxon>Pseudomonadati</taxon>
        <taxon>Pseudomonadota</taxon>
        <taxon>Alphaproteobacteria</taxon>
        <taxon>Rhodobacterales</taxon>
        <taxon>Paracoccaceae</taxon>
        <taxon>Harenicola</taxon>
    </lineage>
</organism>
<dbReference type="PANTHER" id="PTHR30329">
    <property type="entry name" value="STATOR ELEMENT OF FLAGELLAR MOTOR COMPLEX"/>
    <property type="match status" value="1"/>
</dbReference>
<dbReference type="InterPro" id="IPR006664">
    <property type="entry name" value="OMP_bac"/>
</dbReference>
<dbReference type="GO" id="GO:0009279">
    <property type="term" value="C:cell outer membrane"/>
    <property type="evidence" value="ECO:0007669"/>
    <property type="project" value="UniProtKB-SubCell"/>
</dbReference>
<dbReference type="InterPro" id="IPR050330">
    <property type="entry name" value="Bact_OuterMem_StrucFunc"/>
</dbReference>
<name>A0AAP2CPB9_9RHOB</name>
<keyword evidence="2 4" id="KW-0472">Membrane</keyword>
<dbReference type="SUPFAM" id="SSF103088">
    <property type="entry name" value="OmpA-like"/>
    <property type="match status" value="1"/>
</dbReference>
<dbReference type="PROSITE" id="PS51123">
    <property type="entry name" value="OMPA_2"/>
    <property type="match status" value="1"/>
</dbReference>
<keyword evidence="3" id="KW-0998">Cell outer membrane</keyword>
<evidence type="ECO:0000256" key="2">
    <source>
        <dbReference type="ARBA" id="ARBA00023136"/>
    </source>
</evidence>
<dbReference type="AlphaFoldDB" id="A0AAP2CPB9"/>
<feature type="domain" description="OmpA-like" evidence="5">
    <location>
        <begin position="62"/>
        <end position="180"/>
    </location>
</feature>
<dbReference type="Pfam" id="PF00691">
    <property type="entry name" value="OmpA"/>
    <property type="match status" value="1"/>
</dbReference>
<evidence type="ECO:0000256" key="3">
    <source>
        <dbReference type="ARBA" id="ARBA00023237"/>
    </source>
</evidence>
<dbReference type="PANTHER" id="PTHR30329:SF21">
    <property type="entry name" value="LIPOPROTEIN YIAD-RELATED"/>
    <property type="match status" value="1"/>
</dbReference>
<sequence>MSLGLAVPGAAQTGVRELPISADRCAILHALMGGPYPGCAVPVIAGVTRRIEPGFSRDAAPLEAAGGPKGYFIRFAFNSSRLTPEYAAHVKRLAGAFVAPELSTACIMLVGHTDTVGSANFNDVLSRSRAKQVAEALLQTGQIQSARLRTEGRGERAALAGLDGADPLNRRVEILVRAPGPTGC</sequence>
<dbReference type="Proteomes" id="UP001315686">
    <property type="component" value="Unassembled WGS sequence"/>
</dbReference>
<dbReference type="RefSeq" id="WP_327793461.1">
    <property type="nucleotide sequence ID" value="NZ_JADQAZ010000001.1"/>
</dbReference>
<evidence type="ECO:0000259" key="5">
    <source>
        <dbReference type="PROSITE" id="PS51123"/>
    </source>
</evidence>
<dbReference type="CDD" id="cd07185">
    <property type="entry name" value="OmpA_C-like"/>
    <property type="match status" value="1"/>
</dbReference>
<evidence type="ECO:0000313" key="7">
    <source>
        <dbReference type="Proteomes" id="UP001315686"/>
    </source>
</evidence>
<comment type="caution">
    <text evidence="6">The sequence shown here is derived from an EMBL/GenBank/DDBJ whole genome shotgun (WGS) entry which is preliminary data.</text>
</comment>
<dbReference type="EMBL" id="JADQAZ010000001">
    <property type="protein sequence ID" value="MBT0957285.1"/>
    <property type="molecule type" value="Genomic_DNA"/>
</dbReference>
<keyword evidence="7" id="KW-1185">Reference proteome</keyword>
<proteinExistence type="predicted"/>
<dbReference type="PRINTS" id="PR01021">
    <property type="entry name" value="OMPADOMAIN"/>
</dbReference>
<evidence type="ECO:0000256" key="1">
    <source>
        <dbReference type="ARBA" id="ARBA00004442"/>
    </source>
</evidence>
<dbReference type="InterPro" id="IPR006665">
    <property type="entry name" value="OmpA-like"/>
</dbReference>
<evidence type="ECO:0000313" key="6">
    <source>
        <dbReference type="EMBL" id="MBT0957285.1"/>
    </source>
</evidence>
<gene>
    <name evidence="6" type="ORF">IV417_07805</name>
</gene>
<dbReference type="Gene3D" id="3.30.1330.60">
    <property type="entry name" value="OmpA-like domain"/>
    <property type="match status" value="1"/>
</dbReference>